<feature type="region of interest" description="Disordered" evidence="13">
    <location>
        <begin position="1269"/>
        <end position="1320"/>
    </location>
</feature>
<dbReference type="OrthoDB" id="60033at2759"/>
<comment type="caution">
    <text evidence="19">The sequence shown here is derived from an EMBL/GenBank/DDBJ whole genome shotgun (WGS) entry which is preliminary data.</text>
</comment>
<dbReference type="InterPro" id="IPR036890">
    <property type="entry name" value="HATPase_C_sf"/>
</dbReference>
<keyword evidence="14" id="KW-1133">Transmembrane helix</keyword>
<dbReference type="PROSITE" id="PS50109">
    <property type="entry name" value="HIS_KIN"/>
    <property type="match status" value="1"/>
</dbReference>
<evidence type="ECO:0000259" key="18">
    <source>
        <dbReference type="PROSITE" id="PS50113"/>
    </source>
</evidence>
<dbReference type="SUPFAM" id="SSF55874">
    <property type="entry name" value="ATPase domain of HSP90 chaperone/DNA topoisomerase II/histidine kinase"/>
    <property type="match status" value="1"/>
</dbReference>
<evidence type="ECO:0000256" key="10">
    <source>
        <dbReference type="ARBA" id="ARBA00023012"/>
    </source>
</evidence>
<name>A0A4U0VGS4_9PEZI</name>
<dbReference type="InterPro" id="IPR004358">
    <property type="entry name" value="Sig_transdc_His_kin-like_C"/>
</dbReference>
<feature type="region of interest" description="Disordered" evidence="13">
    <location>
        <begin position="255"/>
        <end position="343"/>
    </location>
</feature>
<evidence type="ECO:0000256" key="6">
    <source>
        <dbReference type="ARBA" id="ARBA00022679"/>
    </source>
</evidence>
<reference evidence="19 20" key="1">
    <citation type="submission" date="2017-03" db="EMBL/GenBank/DDBJ databases">
        <title>Genomes of endolithic fungi from Antarctica.</title>
        <authorList>
            <person name="Coleine C."/>
            <person name="Masonjones S."/>
            <person name="Stajich J.E."/>
        </authorList>
    </citation>
    <scope>NUCLEOTIDE SEQUENCE [LARGE SCALE GENOMIC DNA]</scope>
    <source>
        <strain evidence="19 20">CCFEE 5311</strain>
    </source>
</reference>
<feature type="compositionally biased region" description="Low complexity" evidence="13">
    <location>
        <begin position="330"/>
        <end position="339"/>
    </location>
</feature>
<feature type="domain" description="Response regulatory" evidence="16">
    <location>
        <begin position="1084"/>
        <end position="1212"/>
    </location>
</feature>
<dbReference type="FunFam" id="1.10.287.130:FF:000002">
    <property type="entry name" value="Two-component osmosensing histidine kinase"/>
    <property type="match status" value="1"/>
</dbReference>
<feature type="compositionally biased region" description="Basic and acidic residues" evidence="13">
    <location>
        <begin position="1291"/>
        <end position="1320"/>
    </location>
</feature>
<dbReference type="GO" id="GO:0005524">
    <property type="term" value="F:ATP binding"/>
    <property type="evidence" value="ECO:0007669"/>
    <property type="project" value="UniProtKB-KW"/>
</dbReference>
<dbReference type="Gene3D" id="3.30.565.10">
    <property type="entry name" value="Histidine kinase-like ATPase, C-terminal domain"/>
    <property type="match status" value="1"/>
</dbReference>
<comment type="function">
    <text evidence="11">Involved in the control of the SAPK-dependent transcriptional response to peroxide stress. Regulates sty1 activity.</text>
</comment>
<dbReference type="InterPro" id="IPR036097">
    <property type="entry name" value="HisK_dim/P_sf"/>
</dbReference>
<feature type="region of interest" description="Disordered" evidence="13">
    <location>
        <begin position="1220"/>
        <end position="1255"/>
    </location>
</feature>
<dbReference type="InterPro" id="IPR001789">
    <property type="entry name" value="Sig_transdc_resp-reg_receiver"/>
</dbReference>
<dbReference type="STRING" id="329885.A0A4U0VGS4"/>
<dbReference type="FunFam" id="3.30.450.20:FF:000099">
    <property type="entry name" value="Sensory box sensor histidine kinase"/>
    <property type="match status" value="1"/>
</dbReference>
<feature type="domain" description="Histidine kinase" evidence="15">
    <location>
        <begin position="780"/>
        <end position="1003"/>
    </location>
</feature>
<feature type="domain" description="PAC" evidence="18">
    <location>
        <begin position="559"/>
        <end position="611"/>
    </location>
</feature>
<feature type="modified residue" description="4-aspartylphosphate" evidence="12">
    <location>
        <position position="1139"/>
    </location>
</feature>
<protein>
    <recommendedName>
        <fullName evidence="3">histidine kinase</fullName>
        <ecNumber evidence="3">2.7.13.3</ecNumber>
    </recommendedName>
</protein>
<feature type="domain" description="PAC" evidence="18">
    <location>
        <begin position="431"/>
        <end position="484"/>
    </location>
</feature>
<dbReference type="InterPro" id="IPR000700">
    <property type="entry name" value="PAS-assoc_C"/>
</dbReference>
<feature type="region of interest" description="Disordered" evidence="13">
    <location>
        <begin position="1579"/>
        <end position="1614"/>
    </location>
</feature>
<dbReference type="CDD" id="cd00130">
    <property type="entry name" value="PAS"/>
    <property type="match status" value="1"/>
</dbReference>
<dbReference type="Gene3D" id="3.30.450.20">
    <property type="entry name" value="PAS domain"/>
    <property type="match status" value="2"/>
</dbReference>
<evidence type="ECO:0000259" key="17">
    <source>
        <dbReference type="PROSITE" id="PS50112"/>
    </source>
</evidence>
<dbReference type="Pfam" id="PF00512">
    <property type="entry name" value="HisKA"/>
    <property type="match status" value="1"/>
</dbReference>
<dbReference type="InterPro" id="IPR013655">
    <property type="entry name" value="PAS_fold_3"/>
</dbReference>
<evidence type="ECO:0000313" key="19">
    <source>
        <dbReference type="EMBL" id="TKA48258.1"/>
    </source>
</evidence>
<dbReference type="SMART" id="SM00388">
    <property type="entry name" value="HisKA"/>
    <property type="match status" value="1"/>
</dbReference>
<evidence type="ECO:0000259" key="15">
    <source>
        <dbReference type="PROSITE" id="PS50109"/>
    </source>
</evidence>
<evidence type="ECO:0000256" key="7">
    <source>
        <dbReference type="ARBA" id="ARBA00022741"/>
    </source>
</evidence>
<dbReference type="SUPFAM" id="SSF47384">
    <property type="entry name" value="Homodimeric domain of signal transducing histidine kinase"/>
    <property type="match status" value="1"/>
</dbReference>
<dbReference type="InterPro" id="IPR001610">
    <property type="entry name" value="PAC"/>
</dbReference>
<feature type="compositionally biased region" description="Basic and acidic residues" evidence="13">
    <location>
        <begin position="1269"/>
        <end position="1281"/>
    </location>
</feature>
<feature type="region of interest" description="Disordered" evidence="13">
    <location>
        <begin position="1901"/>
        <end position="1948"/>
    </location>
</feature>
<evidence type="ECO:0000256" key="8">
    <source>
        <dbReference type="ARBA" id="ARBA00022777"/>
    </source>
</evidence>
<dbReference type="Pfam" id="PF10287">
    <property type="entry name" value="YJL171C_Tos1_C"/>
    <property type="match status" value="1"/>
</dbReference>
<dbReference type="Gene3D" id="3.40.50.2300">
    <property type="match status" value="1"/>
</dbReference>
<keyword evidence="5 12" id="KW-0597">Phosphoprotein</keyword>
<keyword evidence="6" id="KW-0808">Transferase</keyword>
<dbReference type="GO" id="GO:0009365">
    <property type="term" value="C:protein histidine kinase complex"/>
    <property type="evidence" value="ECO:0007669"/>
    <property type="project" value="UniProtKB-ARBA"/>
</dbReference>
<dbReference type="InterPro" id="IPR011006">
    <property type="entry name" value="CheY-like_superfamily"/>
</dbReference>
<dbReference type="Pfam" id="PF09335">
    <property type="entry name" value="VTT_dom"/>
    <property type="match status" value="1"/>
</dbReference>
<evidence type="ECO:0000256" key="13">
    <source>
        <dbReference type="SAM" id="MobiDB-lite"/>
    </source>
</evidence>
<keyword evidence="14" id="KW-0812">Transmembrane</keyword>
<feature type="transmembrane region" description="Helical" evidence="14">
    <location>
        <begin position="1636"/>
        <end position="1658"/>
    </location>
</feature>
<keyword evidence="8" id="KW-0418">Kinase</keyword>
<feature type="transmembrane region" description="Helical" evidence="14">
    <location>
        <begin position="1704"/>
        <end position="1730"/>
    </location>
</feature>
<dbReference type="Pfam" id="PF00072">
    <property type="entry name" value="Response_reg"/>
    <property type="match status" value="1"/>
</dbReference>
<evidence type="ECO:0000256" key="5">
    <source>
        <dbReference type="ARBA" id="ARBA00022553"/>
    </source>
</evidence>
<proteinExistence type="predicted"/>
<sequence>MTARRLSVLPHDEIQAQDYFSADGGSVRDDISPSRAPLSIRIPPSQAKTEMAFTALQYLPMPVLVLSSAKTVVLANEAMGKLFGIDISADAEATEDASDELSRLESREVRSATDVLYGTTLAQLGVDLLQNGSAVFLAWPDFLETLVDDAARAQNTTTQLNTYHKRDDTEATPTVNKRSSSAGSRASSRHTSRTSTEVYDAVMDVVFSSDRDPQTGMPSGTRHQMGNHVQAQMIVSVWATEDEQYFTLTFTAAQAGPANSPAERQRTTARTVARTQTGYPTALDSANSGSSSSGSGQRKQATQPGTPTSHSAVTSPTAQPLTDFPPKGPPAKSSPASEPTMFSKTNRLKDAILNSMSIPAYAMWKDESFGLPNTAAIKLVWPWMEAGQFDSSEQARDFLARYILYKPDFSDKIPLEDFPIIKLMREQVRFEGYRVGMYSAKDGSRQLYDVVGEPLLDGKGEFLGGLVLFHDVTEFARTIQRQQKQNEEQFEAITNMVPILIWRTTPDGAHDYYSKQWYSYTGMSVEESHGHGWLNAFHPDDLEVAKPRWAHSLATGDEYLTEYRCMSKEGEWRWMLGRAVPMRDEDGKILKWFGTCTDIHEQVLAREEARQTKASLERVIDHSKITLWAVDKHRKLTLFEGRSMYNQESSRVPKLKEHYMGMYLYDIFQEQGRMNEWPLYQPAIEDVLSGKVADHQVEVQIASTQRWFNTRLFPAMKSDRKGDLEGEAFIDGVVGMSMDITDVHNASEGIQERDRENARLMASSIAAKEASKMKSQFLANMSHEIRTPIAGVIGMSEILLDDSDELTKEQRECAENIQRSANGLLTVINDILDFSKVESGRLDIEEVQFDLSVVISDVNKMLGFAAERKGLNFIDDVQQLQSWKVIGDPGRLRQVMTNLLTNSIKFTSHGSVTMRVNVEKETADTVEVHFTVQDTGIGIEEDVRQKLFKPFSQADSSTARRFGGTGLGLTISKNLVELMHGKISLESKLGVGTTATFWIPFNKAPYQRGHETPLIDIGPIPDRLHSELGYSRAGSEDGGTTTPTTPARLVDHHAHPTPGATGLPTWPQEPPILELSEAERKSVNILVVEDNAINQQIALKTIRKLGFPVFAVWNGKEAIEWLQHPVDDQHPRPDIILMDVQMPIMDGYRATYTIRNAKQFVANPKVRNTPIVAMTASAIQGDREKCQLAGMDDYLAKPVKKPNLEKMLIKWALEGKKRAASGANANGTPQRPQLSQRNSSVLSNGSGQSSQEHLTSELERLEAYHRTAFERSTEEPGDKALRKQQAGEKAISLRDDNLIESGEHPREKVGGHEKAASKAEHGQALTAANMQLHEHDDGRRADHNSADTASLVAQYGDGGTTTPAANGKTLMAPTSPPRSNSRRTSTRRHDAYLDTRNALARETYPNFPAQTDAHLEQAILHKLKLIHTASNNATDLALFKLAGAEHPLPLIAVSALDLLPSAEIAALKDSTALQRALVDYEVLKRCSVFGGSVKSTSSYNIALTRDQWLADQGRMNIPWFAVHEDVGVAFDDGISRIVERDGVYEQLIARGMWPTMATTHPPYADTARALALQIDNDDDSHTSPLTRSHSSSSPFWQRRSSSRPTTDPPPPPAKWLQNAETLQRRSLKFWSRFTPWQQAGIALFALVLLVGIILGLAYNERIFAWLAPAAQRWRDLRGGWMILWAMTFFVSFPPMIGYSTCVTMAGFVFGMKGWLIVSTASVLGSAAAFVASRSVLKGFVGRMTEKNKRFAALSLVLKHDGLKLLVMIRLCPLPYSFSNGAISTIPTVTWVNFMIATAAVSPKLLLHIFIGSRLGDLAERGDKMDFRTKMVSYVSILVGIVAGIATGYFIYVRTKTRAAQLEAEEATAVTGGRRPSGAAGADYDDDLNVRRAAGVLRGRDDMSLHTTQDDDDLEGGRGYLDDFTDDEDAHERDVFGDGDGDADARESGRNTSEGLVFLNHNGGSGSGVFDYNYGNSLSFASSDGLSGASSSQVLKDTTLPSSAEVVIMSDSPCSGDDCGFYREGTVAYHGFDGPSKAFFFEFGMPTTGQTAASIYDPVDMPAIWSLNALIPRTLQYGAADCSCWTSGCGEFDLFEVLAPGDQRMKSTLHGNIAGGDSDYFARPSSGTKKAVMVLYENNIHLKMLDDSFEFGSNMDASAITDICGSTLAQTNTVSLFALSG</sequence>
<feature type="transmembrane region" description="Helical" evidence="14">
    <location>
        <begin position="1831"/>
        <end position="1851"/>
    </location>
</feature>
<dbReference type="GO" id="GO:0000155">
    <property type="term" value="F:phosphorelay sensor kinase activity"/>
    <property type="evidence" value="ECO:0007669"/>
    <property type="project" value="InterPro"/>
</dbReference>
<dbReference type="InterPro" id="IPR018805">
    <property type="entry name" value="YJL171C/Tos1_C"/>
</dbReference>
<dbReference type="InterPro" id="IPR035965">
    <property type="entry name" value="PAS-like_dom_sf"/>
</dbReference>
<dbReference type="SMART" id="SM00448">
    <property type="entry name" value="REC"/>
    <property type="match status" value="1"/>
</dbReference>
<dbReference type="PANTHER" id="PTHR45339">
    <property type="entry name" value="HYBRID SIGNAL TRANSDUCTION HISTIDINE KINASE J"/>
    <property type="match status" value="1"/>
</dbReference>
<feature type="transmembrane region" description="Helical" evidence="14">
    <location>
        <begin position="1790"/>
        <end position="1810"/>
    </location>
</feature>
<feature type="region of interest" description="Disordered" evidence="13">
    <location>
        <begin position="1356"/>
        <end position="1388"/>
    </location>
</feature>
<dbReference type="Proteomes" id="UP000310066">
    <property type="component" value="Unassembled WGS sequence"/>
</dbReference>
<evidence type="ECO:0000256" key="3">
    <source>
        <dbReference type="ARBA" id="ARBA00012438"/>
    </source>
</evidence>
<evidence type="ECO:0000256" key="1">
    <source>
        <dbReference type="ARBA" id="ARBA00000085"/>
    </source>
</evidence>
<dbReference type="SMART" id="SM00387">
    <property type="entry name" value="HATPase_c"/>
    <property type="match status" value="1"/>
</dbReference>
<dbReference type="GO" id="GO:0005737">
    <property type="term" value="C:cytoplasm"/>
    <property type="evidence" value="ECO:0007669"/>
    <property type="project" value="UniProtKB-SubCell"/>
</dbReference>
<keyword evidence="9" id="KW-0067">ATP-binding</keyword>
<dbReference type="PRINTS" id="PR00344">
    <property type="entry name" value="BCTRLSENSOR"/>
</dbReference>
<dbReference type="Pfam" id="PF08447">
    <property type="entry name" value="PAS_3"/>
    <property type="match status" value="1"/>
</dbReference>
<dbReference type="PROSITE" id="PS50110">
    <property type="entry name" value="RESPONSE_REGULATORY"/>
    <property type="match status" value="1"/>
</dbReference>
<dbReference type="SMART" id="SM00086">
    <property type="entry name" value="PAC"/>
    <property type="match status" value="2"/>
</dbReference>
<feature type="compositionally biased region" description="Low complexity" evidence="13">
    <location>
        <begin position="1238"/>
        <end position="1251"/>
    </location>
</feature>
<dbReference type="PANTHER" id="PTHR45339:SF1">
    <property type="entry name" value="HYBRID SIGNAL TRANSDUCTION HISTIDINE KINASE J"/>
    <property type="match status" value="1"/>
</dbReference>
<gene>
    <name evidence="19" type="ORF">B0A54_01751</name>
</gene>
<feature type="region of interest" description="Disordered" evidence="13">
    <location>
        <begin position="1865"/>
        <end position="1884"/>
    </location>
</feature>
<dbReference type="PROSITE" id="PS50113">
    <property type="entry name" value="PAC"/>
    <property type="match status" value="2"/>
</dbReference>
<keyword evidence="10" id="KW-0902">Two-component regulatory system</keyword>
<evidence type="ECO:0000256" key="12">
    <source>
        <dbReference type="PROSITE-ProRule" id="PRU00169"/>
    </source>
</evidence>
<evidence type="ECO:0000256" key="2">
    <source>
        <dbReference type="ARBA" id="ARBA00004496"/>
    </source>
</evidence>
<dbReference type="InterPro" id="IPR005467">
    <property type="entry name" value="His_kinase_dom"/>
</dbReference>
<evidence type="ECO:0000256" key="4">
    <source>
        <dbReference type="ARBA" id="ARBA00022490"/>
    </source>
</evidence>
<dbReference type="CDD" id="cd00082">
    <property type="entry name" value="HisKA"/>
    <property type="match status" value="1"/>
</dbReference>
<dbReference type="Gene3D" id="1.10.287.130">
    <property type="match status" value="1"/>
</dbReference>
<evidence type="ECO:0000256" key="9">
    <source>
        <dbReference type="ARBA" id="ARBA00022840"/>
    </source>
</evidence>
<dbReference type="EC" id="2.7.13.3" evidence="3"/>
<evidence type="ECO:0000256" key="14">
    <source>
        <dbReference type="SAM" id="Phobius"/>
    </source>
</evidence>
<comment type="subcellular location">
    <subcellularLocation>
        <location evidence="2">Cytoplasm</location>
    </subcellularLocation>
</comment>
<organism evidence="19 20">
    <name type="scientific">Friedmanniomyces endolithicus</name>
    <dbReference type="NCBI Taxonomy" id="329885"/>
    <lineage>
        <taxon>Eukaryota</taxon>
        <taxon>Fungi</taxon>
        <taxon>Dikarya</taxon>
        <taxon>Ascomycota</taxon>
        <taxon>Pezizomycotina</taxon>
        <taxon>Dothideomycetes</taxon>
        <taxon>Dothideomycetidae</taxon>
        <taxon>Mycosphaerellales</taxon>
        <taxon>Teratosphaeriaceae</taxon>
        <taxon>Friedmanniomyces</taxon>
    </lineage>
</organism>
<keyword evidence="7" id="KW-0547">Nucleotide-binding</keyword>
<dbReference type="CDD" id="cd17546">
    <property type="entry name" value="REC_hyHK_CKI1_RcsC-like"/>
    <property type="match status" value="1"/>
</dbReference>
<dbReference type="InterPro" id="IPR032816">
    <property type="entry name" value="VTT_dom"/>
</dbReference>
<keyword evidence="14" id="KW-0472">Membrane</keyword>
<dbReference type="SUPFAM" id="SSF55785">
    <property type="entry name" value="PYP-like sensor domain (PAS domain)"/>
    <property type="match status" value="1"/>
</dbReference>
<dbReference type="PROSITE" id="PS50112">
    <property type="entry name" value="PAS"/>
    <property type="match status" value="1"/>
</dbReference>
<feature type="domain" description="PAS" evidence="17">
    <location>
        <begin position="486"/>
        <end position="556"/>
    </location>
</feature>
<dbReference type="InterPro" id="IPR000014">
    <property type="entry name" value="PAS"/>
</dbReference>
<dbReference type="EMBL" id="NAJP01000004">
    <property type="protein sequence ID" value="TKA48258.1"/>
    <property type="molecule type" value="Genomic_DNA"/>
</dbReference>
<dbReference type="InterPro" id="IPR003594">
    <property type="entry name" value="HATPase_dom"/>
</dbReference>
<dbReference type="InterPro" id="IPR003661">
    <property type="entry name" value="HisK_dim/P_dom"/>
</dbReference>
<dbReference type="NCBIfam" id="TIGR00229">
    <property type="entry name" value="sensory_box"/>
    <property type="match status" value="1"/>
</dbReference>
<dbReference type="FunFam" id="3.30.565.10:FF:000010">
    <property type="entry name" value="Sensor histidine kinase RcsC"/>
    <property type="match status" value="1"/>
</dbReference>
<feature type="transmembrane region" description="Helical" evidence="14">
    <location>
        <begin position="1679"/>
        <end position="1698"/>
    </location>
</feature>
<dbReference type="Pfam" id="PF02518">
    <property type="entry name" value="HATPase_c"/>
    <property type="match status" value="1"/>
</dbReference>
<accession>A0A4U0VGS4</accession>
<feature type="compositionally biased region" description="Low complexity" evidence="13">
    <location>
        <begin position="1582"/>
        <end position="1605"/>
    </location>
</feature>
<dbReference type="SMART" id="SM00091">
    <property type="entry name" value="PAS"/>
    <property type="match status" value="2"/>
</dbReference>
<dbReference type="GO" id="GO:1900745">
    <property type="term" value="P:positive regulation of p38MAPK cascade"/>
    <property type="evidence" value="ECO:0007669"/>
    <property type="project" value="UniProtKB-ARBA"/>
</dbReference>
<feature type="region of interest" description="Disordered" evidence="13">
    <location>
        <begin position="158"/>
        <end position="195"/>
    </location>
</feature>
<dbReference type="SUPFAM" id="SSF52172">
    <property type="entry name" value="CheY-like"/>
    <property type="match status" value="1"/>
</dbReference>
<evidence type="ECO:0000313" key="20">
    <source>
        <dbReference type="Proteomes" id="UP000310066"/>
    </source>
</evidence>
<comment type="catalytic activity">
    <reaction evidence="1">
        <text>ATP + protein L-histidine = ADP + protein N-phospho-L-histidine.</text>
        <dbReference type="EC" id="2.7.13.3"/>
    </reaction>
</comment>
<keyword evidence="4" id="KW-0963">Cytoplasm</keyword>
<feature type="compositionally biased region" description="Polar residues" evidence="13">
    <location>
        <begin position="297"/>
        <end position="320"/>
    </location>
</feature>
<evidence type="ECO:0000256" key="11">
    <source>
        <dbReference type="ARBA" id="ARBA00054109"/>
    </source>
</evidence>
<dbReference type="CDD" id="cd16922">
    <property type="entry name" value="HATPase_EvgS-ArcB-TorS-like"/>
    <property type="match status" value="1"/>
</dbReference>
<feature type="compositionally biased region" description="Polar residues" evidence="13">
    <location>
        <begin position="1223"/>
        <end position="1237"/>
    </location>
</feature>
<evidence type="ECO:0000259" key="16">
    <source>
        <dbReference type="PROSITE" id="PS50110"/>
    </source>
</evidence>
<feature type="compositionally biased region" description="Low complexity" evidence="13">
    <location>
        <begin position="268"/>
        <end position="277"/>
    </location>
</feature>